<dbReference type="InterPro" id="IPR020471">
    <property type="entry name" value="AKR"/>
</dbReference>
<dbReference type="InterPro" id="IPR050791">
    <property type="entry name" value="Aldo-Keto_reductase"/>
</dbReference>
<evidence type="ECO:0000256" key="1">
    <source>
        <dbReference type="ARBA" id="ARBA00023002"/>
    </source>
</evidence>
<comment type="caution">
    <text evidence="3">The sequence shown here is derived from an EMBL/GenBank/DDBJ whole genome shotgun (WGS) entry which is preliminary data.</text>
</comment>
<dbReference type="PANTHER" id="PTHR43625:SF40">
    <property type="entry name" value="ALDO-KETO REDUCTASE YAKC [NADP(+)]"/>
    <property type="match status" value="1"/>
</dbReference>
<gene>
    <name evidence="3" type="ORF">FKG94_17705</name>
</gene>
<accession>A0A545T8I0</accession>
<dbReference type="CDD" id="cd19076">
    <property type="entry name" value="AKR_AKR13A_13D"/>
    <property type="match status" value="1"/>
</dbReference>
<reference evidence="3 4" key="1">
    <citation type="submission" date="2019-06" db="EMBL/GenBank/DDBJ databases">
        <title>Whole genome sequence for Cellvibrionaceae sp. R142.</title>
        <authorList>
            <person name="Wang G."/>
        </authorList>
    </citation>
    <scope>NUCLEOTIDE SEQUENCE [LARGE SCALE GENOMIC DNA]</scope>
    <source>
        <strain evidence="3 4">R142</strain>
    </source>
</reference>
<dbReference type="Proteomes" id="UP000319732">
    <property type="component" value="Unassembled WGS sequence"/>
</dbReference>
<dbReference type="PANTHER" id="PTHR43625">
    <property type="entry name" value="AFLATOXIN B1 ALDEHYDE REDUCTASE"/>
    <property type="match status" value="1"/>
</dbReference>
<name>A0A545T8I0_9GAMM</name>
<dbReference type="RefSeq" id="WP_142905661.1">
    <property type="nucleotide sequence ID" value="NZ_ML660097.1"/>
</dbReference>
<keyword evidence="4" id="KW-1185">Reference proteome</keyword>
<dbReference type="OrthoDB" id="9772407at2"/>
<evidence type="ECO:0000313" key="4">
    <source>
        <dbReference type="Proteomes" id="UP000319732"/>
    </source>
</evidence>
<dbReference type="EMBL" id="VHSG01000018">
    <property type="protein sequence ID" value="TQV73532.1"/>
    <property type="molecule type" value="Genomic_DNA"/>
</dbReference>
<organism evidence="3 4">
    <name type="scientific">Exilibacterium tricleocarpae</name>
    <dbReference type="NCBI Taxonomy" id="2591008"/>
    <lineage>
        <taxon>Bacteria</taxon>
        <taxon>Pseudomonadati</taxon>
        <taxon>Pseudomonadota</taxon>
        <taxon>Gammaproteobacteria</taxon>
        <taxon>Cellvibrionales</taxon>
        <taxon>Cellvibrionaceae</taxon>
        <taxon>Exilibacterium</taxon>
    </lineage>
</organism>
<dbReference type="SUPFAM" id="SSF51430">
    <property type="entry name" value="NAD(P)-linked oxidoreductase"/>
    <property type="match status" value="1"/>
</dbReference>
<dbReference type="GO" id="GO:0005737">
    <property type="term" value="C:cytoplasm"/>
    <property type="evidence" value="ECO:0007669"/>
    <property type="project" value="TreeGrafter"/>
</dbReference>
<dbReference type="InterPro" id="IPR023210">
    <property type="entry name" value="NADP_OxRdtase_dom"/>
</dbReference>
<dbReference type="GO" id="GO:0016491">
    <property type="term" value="F:oxidoreductase activity"/>
    <property type="evidence" value="ECO:0007669"/>
    <property type="project" value="UniProtKB-KW"/>
</dbReference>
<sequence length="318" mass="34548">MRSVTLGPGGPQVPAVGLGCMGMSEFYAPGDESSALKTLDAAYEMGCRFWDTADIYGPHTNEALLSKALAGRRDDIVVATKFGIERTETGEFSGVNGRPEYVKAACEASLRRLNIDCIDLYYQHRRDPDVPIEETVGAMAQLVQAGKIKHIGLSETDAENLRKAAGEHTIAALQTEYSLWSRDVEGQILPTARELGIGFVAYSPLGRGFLTGTISSRADMEEGDWRLNNPRFEAEAIDHNRKLADQIVAFAARKGVTPAQLSLAWVLAKGDDITTIPGTKRIKYLEENWRAGDLALSAAEVSELDDISAAHATAGERY</sequence>
<keyword evidence="1" id="KW-0560">Oxidoreductase</keyword>
<dbReference type="InterPro" id="IPR036812">
    <property type="entry name" value="NAD(P)_OxRdtase_dom_sf"/>
</dbReference>
<dbReference type="Gene3D" id="3.20.20.100">
    <property type="entry name" value="NADP-dependent oxidoreductase domain"/>
    <property type="match status" value="1"/>
</dbReference>
<protein>
    <submittedName>
        <fullName evidence="3">Aldo/keto reductase</fullName>
    </submittedName>
</protein>
<proteinExistence type="predicted"/>
<dbReference type="PRINTS" id="PR00069">
    <property type="entry name" value="ALDKETRDTASE"/>
</dbReference>
<evidence type="ECO:0000259" key="2">
    <source>
        <dbReference type="Pfam" id="PF00248"/>
    </source>
</evidence>
<dbReference type="PROSITE" id="PS51257">
    <property type="entry name" value="PROKAR_LIPOPROTEIN"/>
    <property type="match status" value="1"/>
</dbReference>
<dbReference type="Pfam" id="PF00248">
    <property type="entry name" value="Aldo_ket_red"/>
    <property type="match status" value="1"/>
</dbReference>
<evidence type="ECO:0000313" key="3">
    <source>
        <dbReference type="EMBL" id="TQV73532.1"/>
    </source>
</evidence>
<feature type="domain" description="NADP-dependent oxidoreductase" evidence="2">
    <location>
        <begin position="16"/>
        <end position="308"/>
    </location>
</feature>
<dbReference type="AlphaFoldDB" id="A0A545T8I0"/>